<evidence type="ECO:0000313" key="3">
    <source>
        <dbReference type="EMBL" id="TQJ14073.1"/>
    </source>
</evidence>
<comment type="caution">
    <text evidence="3">The sequence shown here is derived from an EMBL/GenBank/DDBJ whole genome shotgun (WGS) entry which is preliminary data.</text>
</comment>
<evidence type="ECO:0000313" key="4">
    <source>
        <dbReference type="Proteomes" id="UP000320806"/>
    </source>
</evidence>
<dbReference type="PANTHER" id="PTHR19136">
    <property type="entry name" value="MOLYBDENUM COFACTOR GUANYLYLTRANSFERASE"/>
    <property type="match status" value="1"/>
</dbReference>
<feature type="domain" description="MobA-like NTP transferase" evidence="2">
    <location>
        <begin position="9"/>
        <end position="157"/>
    </location>
</feature>
<sequence>MLDSDAYDAIVLAGGRGSRLGLVDKATLDVGDGPLLDGVLKAVDSARNVVVVGPPRDLPPSVHQIREDPVFGGPAAATVTGLRKLEGERAPWTLVLACDLPLAREAVPLLLAGRDRDGCVLADGRGHTQWVAGVYRTEPLVQAASALHDPTDKSMRALFGGIDVTAIEAPNRVCEDVDTWDQVASWNDYFIEGDPDD</sequence>
<dbReference type="AlphaFoldDB" id="A0A542EFG8"/>
<evidence type="ECO:0000259" key="2">
    <source>
        <dbReference type="Pfam" id="PF12804"/>
    </source>
</evidence>
<dbReference type="GO" id="GO:0016779">
    <property type="term" value="F:nucleotidyltransferase activity"/>
    <property type="evidence" value="ECO:0007669"/>
    <property type="project" value="UniProtKB-ARBA"/>
</dbReference>
<dbReference type="RefSeq" id="WP_129624919.1">
    <property type="nucleotide sequence ID" value="NZ_BAABCI010000034.1"/>
</dbReference>
<dbReference type="Proteomes" id="UP000320806">
    <property type="component" value="Unassembled WGS sequence"/>
</dbReference>
<protein>
    <submittedName>
        <fullName evidence="3">Molybdopterin-guanine dinucleotide biosynthesis protein A</fullName>
    </submittedName>
</protein>
<proteinExistence type="predicted"/>
<keyword evidence="1" id="KW-0808">Transferase</keyword>
<keyword evidence="4" id="KW-1185">Reference proteome</keyword>
<dbReference type="Gene3D" id="3.90.550.10">
    <property type="entry name" value="Spore Coat Polysaccharide Biosynthesis Protein SpsA, Chain A"/>
    <property type="match status" value="1"/>
</dbReference>
<accession>A0A542EFG8</accession>
<dbReference type="PANTHER" id="PTHR19136:SF81">
    <property type="entry name" value="MOLYBDENUM COFACTOR GUANYLYLTRANSFERASE"/>
    <property type="match status" value="1"/>
</dbReference>
<evidence type="ECO:0000256" key="1">
    <source>
        <dbReference type="ARBA" id="ARBA00022679"/>
    </source>
</evidence>
<organism evidence="3 4">
    <name type="scientific">Yimella lutea</name>
    <dbReference type="NCBI Taxonomy" id="587872"/>
    <lineage>
        <taxon>Bacteria</taxon>
        <taxon>Bacillati</taxon>
        <taxon>Actinomycetota</taxon>
        <taxon>Actinomycetes</taxon>
        <taxon>Micrococcales</taxon>
        <taxon>Dermacoccaceae</taxon>
        <taxon>Yimella</taxon>
    </lineage>
</organism>
<dbReference type="InterPro" id="IPR029044">
    <property type="entry name" value="Nucleotide-diphossugar_trans"/>
</dbReference>
<dbReference type="Pfam" id="PF12804">
    <property type="entry name" value="NTP_transf_3"/>
    <property type="match status" value="1"/>
</dbReference>
<dbReference type="InterPro" id="IPR025877">
    <property type="entry name" value="MobA-like_NTP_Trfase"/>
</dbReference>
<reference evidence="3 4" key="1">
    <citation type="submission" date="2019-06" db="EMBL/GenBank/DDBJ databases">
        <title>Sequencing the genomes of 1000 actinobacteria strains.</title>
        <authorList>
            <person name="Klenk H.-P."/>
        </authorList>
    </citation>
    <scope>NUCLEOTIDE SEQUENCE [LARGE SCALE GENOMIC DNA]</scope>
    <source>
        <strain evidence="3 4">DSM 19828</strain>
    </source>
</reference>
<gene>
    <name evidence="3" type="ORF">FB459_1519</name>
</gene>
<dbReference type="SUPFAM" id="SSF53448">
    <property type="entry name" value="Nucleotide-diphospho-sugar transferases"/>
    <property type="match status" value="1"/>
</dbReference>
<dbReference type="OrthoDB" id="4408226at2"/>
<name>A0A542EFG8_9MICO</name>
<dbReference type="EMBL" id="VFMO01000001">
    <property type="protein sequence ID" value="TQJ14073.1"/>
    <property type="molecule type" value="Genomic_DNA"/>
</dbReference>